<dbReference type="SUPFAM" id="SSF47072">
    <property type="entry name" value="Cysteine alpha-hairpin motif"/>
    <property type="match status" value="1"/>
</dbReference>
<gene>
    <name evidence="5" type="ORF">WHR41_02903</name>
</gene>
<evidence type="ECO:0000256" key="2">
    <source>
        <dbReference type="ARBA" id="ARBA00004569"/>
    </source>
</evidence>
<dbReference type="PROSITE" id="PS51808">
    <property type="entry name" value="CHCH"/>
    <property type="match status" value="1"/>
</dbReference>
<dbReference type="GO" id="GO:0033108">
    <property type="term" value="P:mitochondrial respiratory chain complex assembly"/>
    <property type="evidence" value="ECO:0007669"/>
    <property type="project" value="TreeGrafter"/>
</dbReference>
<dbReference type="EMBL" id="JAAQHG020000007">
    <property type="protein sequence ID" value="KAL1588218.1"/>
    <property type="molecule type" value="Genomic_DNA"/>
</dbReference>
<dbReference type="PANTHER" id="PTHR46811">
    <property type="entry name" value="COILED-COIL-HELIX-COILED-COIL-HELIX DOMAIN-CONTAINING PROTEIN 7"/>
    <property type="match status" value="1"/>
</dbReference>
<organism evidence="5 6">
    <name type="scientific">Cladosporium halotolerans</name>
    <dbReference type="NCBI Taxonomy" id="1052096"/>
    <lineage>
        <taxon>Eukaryota</taxon>
        <taxon>Fungi</taxon>
        <taxon>Dikarya</taxon>
        <taxon>Ascomycota</taxon>
        <taxon>Pezizomycotina</taxon>
        <taxon>Dothideomycetes</taxon>
        <taxon>Dothideomycetidae</taxon>
        <taxon>Cladosporiales</taxon>
        <taxon>Cladosporiaceae</taxon>
        <taxon>Cladosporium</taxon>
    </lineage>
</organism>
<proteinExistence type="predicted"/>
<dbReference type="GeneID" id="96004347"/>
<dbReference type="Gene3D" id="1.10.287.1130">
    <property type="entry name" value="CytochromE C oxidase copper chaperone"/>
    <property type="match status" value="1"/>
</dbReference>
<comment type="subcellular location">
    <subcellularLocation>
        <location evidence="2">Mitochondrion intermembrane space</location>
    </subcellularLocation>
</comment>
<name>A0AB34KT28_9PEZI</name>
<evidence type="ECO:0000256" key="1">
    <source>
        <dbReference type="ARBA" id="ARBA00003875"/>
    </source>
</evidence>
<accession>A0AB34KT28</accession>
<dbReference type="AlphaFoldDB" id="A0AB34KT28"/>
<evidence type="ECO:0000256" key="3">
    <source>
        <dbReference type="ARBA" id="ARBA00023128"/>
    </source>
</evidence>
<dbReference type="Proteomes" id="UP000803884">
    <property type="component" value="Unassembled WGS sequence"/>
</dbReference>
<reference evidence="5 6" key="1">
    <citation type="journal article" date="2020" name="Microbiol. Resour. Announc.">
        <title>Draft Genome Sequence of a Cladosporium Species Isolated from the Mesophotic Ascidian Didemnum maculosum.</title>
        <authorList>
            <person name="Gioti A."/>
            <person name="Siaperas R."/>
            <person name="Nikolaivits E."/>
            <person name="Le Goff G."/>
            <person name="Ouazzani J."/>
            <person name="Kotoulas G."/>
            <person name="Topakas E."/>
        </authorList>
    </citation>
    <scope>NUCLEOTIDE SEQUENCE [LARGE SCALE GENOMIC DNA]</scope>
    <source>
        <strain evidence="5 6">TM138-S3</strain>
    </source>
</reference>
<dbReference type="InterPro" id="IPR051040">
    <property type="entry name" value="COX23"/>
</dbReference>
<protein>
    <recommendedName>
        <fullName evidence="7">Cytochrome c oxidase-assembly factor COX23, mitochondrial</fullName>
    </recommendedName>
</protein>
<evidence type="ECO:0000313" key="5">
    <source>
        <dbReference type="EMBL" id="KAL1588218.1"/>
    </source>
</evidence>
<keyword evidence="4" id="KW-1015">Disulfide bond</keyword>
<evidence type="ECO:0000256" key="4">
    <source>
        <dbReference type="ARBA" id="ARBA00023157"/>
    </source>
</evidence>
<dbReference type="GO" id="GO:0005758">
    <property type="term" value="C:mitochondrial intermembrane space"/>
    <property type="evidence" value="ECO:0007669"/>
    <property type="project" value="UniProtKB-SubCell"/>
</dbReference>
<dbReference type="PANTHER" id="PTHR46811:SF1">
    <property type="entry name" value="COILED-COIL-HELIX-COILED-COIL-HELIX DOMAIN-CONTAINING PROTEIN 7"/>
    <property type="match status" value="1"/>
</dbReference>
<comment type="function">
    <text evidence="1">Required for the assembly of cytochrome c oxidase.</text>
</comment>
<evidence type="ECO:0000313" key="6">
    <source>
        <dbReference type="Proteomes" id="UP000803884"/>
    </source>
</evidence>
<keyword evidence="6" id="KW-1185">Reference proteome</keyword>
<evidence type="ECO:0008006" key="7">
    <source>
        <dbReference type="Google" id="ProtNLM"/>
    </source>
</evidence>
<dbReference type="RefSeq" id="XP_069231323.1">
    <property type="nucleotide sequence ID" value="XM_069371509.1"/>
</dbReference>
<comment type="caution">
    <text evidence="5">The sequence shown here is derived from an EMBL/GenBank/DDBJ whole genome shotgun (WGS) entry which is preliminary data.</text>
</comment>
<keyword evidence="3" id="KW-0496">Mitochondrion</keyword>
<sequence length="86" mass="10203">MADAPKAPEEDSNWKKGSSQFSNKRYSEYFDPCQDAANKSLKCLRRNGGDREMCQDYFEAYKECKKNWMEEMKEEKRKNAKPWFGS</sequence>
<dbReference type="InterPro" id="IPR009069">
    <property type="entry name" value="Cys_alpha_HP_mot_SF"/>
</dbReference>